<dbReference type="InterPro" id="IPR001461">
    <property type="entry name" value="Aspartic_peptidase_A1"/>
</dbReference>
<proteinExistence type="inferred from homology"/>
<keyword evidence="7" id="KW-0325">Glycoprotein</keyword>
<dbReference type="InterPro" id="IPR008138">
    <property type="entry name" value="SapB_2"/>
</dbReference>
<comment type="caution">
    <text evidence="11">The sequence shown here is derived from an EMBL/GenBank/DDBJ whole genome shotgun (WGS) entry which is preliminary data.</text>
</comment>
<dbReference type="GO" id="GO:0006629">
    <property type="term" value="P:lipid metabolic process"/>
    <property type="evidence" value="ECO:0007669"/>
    <property type="project" value="InterPro"/>
</dbReference>
<evidence type="ECO:0000256" key="4">
    <source>
        <dbReference type="ARBA" id="ARBA00022801"/>
    </source>
</evidence>
<dbReference type="InterPro" id="IPR007856">
    <property type="entry name" value="SapB_1"/>
</dbReference>
<dbReference type="InterPro" id="IPR001969">
    <property type="entry name" value="Aspartic_peptidase_AS"/>
</dbReference>
<keyword evidence="3 8" id="KW-0064">Aspartyl protease</keyword>
<dbReference type="PROSITE" id="PS00141">
    <property type="entry name" value="ASP_PROTEASE"/>
    <property type="match status" value="1"/>
</dbReference>
<evidence type="ECO:0000256" key="2">
    <source>
        <dbReference type="ARBA" id="ARBA00022670"/>
    </source>
</evidence>
<protein>
    <submittedName>
        <fullName evidence="11">Uncharacterized protein</fullName>
    </submittedName>
</protein>
<evidence type="ECO:0000256" key="5">
    <source>
        <dbReference type="ARBA" id="ARBA00023145"/>
    </source>
</evidence>
<dbReference type="Pfam" id="PF03489">
    <property type="entry name" value="SapB_2"/>
    <property type="match status" value="1"/>
</dbReference>
<dbReference type="Pfam" id="PF05184">
    <property type="entry name" value="SapB_1"/>
    <property type="match status" value="1"/>
</dbReference>
<dbReference type="PROSITE" id="PS51767">
    <property type="entry name" value="PEPTIDASE_A1"/>
    <property type="match status" value="1"/>
</dbReference>
<dbReference type="PROSITE" id="PS50015">
    <property type="entry name" value="SAP_B"/>
    <property type="match status" value="1"/>
</dbReference>
<dbReference type="Gene3D" id="2.40.70.10">
    <property type="entry name" value="Acid Proteases"/>
    <property type="match status" value="2"/>
</dbReference>
<dbReference type="PRINTS" id="PR00792">
    <property type="entry name" value="PEPSIN"/>
</dbReference>
<evidence type="ECO:0000313" key="11">
    <source>
        <dbReference type="EMBL" id="KAK4759291.1"/>
    </source>
</evidence>
<evidence type="ECO:0000256" key="8">
    <source>
        <dbReference type="RuleBase" id="RU000454"/>
    </source>
</evidence>
<keyword evidence="5" id="KW-0865">Zymogen</keyword>
<dbReference type="Proteomes" id="UP001345219">
    <property type="component" value="Chromosome 17"/>
</dbReference>
<dbReference type="FunFam" id="2.40.70.10:FF:000115">
    <property type="entry name" value="Lysosomal aspartic protease"/>
    <property type="match status" value="1"/>
</dbReference>
<sequence length="497" mass="54272">MLLLSTLERQLSHHLQLLLDNPLRSSPLANLGTEGGNVIAFLLGFSENANFCIFKVLDIAVVVSSVNMGTGFQFVLLSFFLSILLISLVSSETYDGRLLRIGLKKWKLDKNNWVSKQHELLRGESPGNVALFCTGKPAAIQYGTGSISGFFSVDYVTIGDLVVENQEFIEATEEPGLTFMAAKFDGILGLGFQEISVGNAVPVWYNMMKERLVPELVFSFWLNRNPEAEEGGELIFGGVDKKHFKGNHTYVPVTQKGYWQVCHMTDFTSRYCSKGCSAIADSGTSLLAGPAAVIAMINHAIGADGVASQECKAVVSQYGQTILDLLMQRYKVCSQIGMCTLDGTHGVGVGIKSVADEMGGKTSGIFSGAECAVCEMVAFWMQDQLEQNQTQQFILNYVNELCNWVPNPTGQSLVDCSRIPQMPPVAFTIGGKTFELRSHHYILKIGEGSSAQCVSGFTGLDVPPPKGPLWILGDIFMGRYHTVFDYEKLRVGFAEAA</sequence>
<dbReference type="PANTHER" id="PTHR47966:SF76">
    <property type="entry name" value="ASPARTIC PROTEINASE A1"/>
    <property type="match status" value="1"/>
</dbReference>
<dbReference type="FunFam" id="2.40.70.10:FF:000044">
    <property type="entry name" value="Lysosomal aspartic protease"/>
    <property type="match status" value="1"/>
</dbReference>
<dbReference type="GO" id="GO:0004190">
    <property type="term" value="F:aspartic-type endopeptidase activity"/>
    <property type="evidence" value="ECO:0007669"/>
    <property type="project" value="UniProtKB-KW"/>
</dbReference>
<feature type="domain" description="Peptidase A1" evidence="10">
    <location>
        <begin position="62"/>
        <end position="494"/>
    </location>
</feature>
<dbReference type="SUPFAM" id="SSF50630">
    <property type="entry name" value="Acid proteases"/>
    <property type="match status" value="1"/>
</dbReference>
<keyword evidence="2 8" id="KW-0645">Protease</keyword>
<dbReference type="InterPro" id="IPR021109">
    <property type="entry name" value="Peptidase_aspartic_dom_sf"/>
</dbReference>
<dbReference type="InterPro" id="IPR008139">
    <property type="entry name" value="SaposinB_dom"/>
</dbReference>
<dbReference type="Gene3D" id="1.10.225.10">
    <property type="entry name" value="Saposin-like"/>
    <property type="match status" value="1"/>
</dbReference>
<evidence type="ECO:0000256" key="7">
    <source>
        <dbReference type="ARBA" id="ARBA00023180"/>
    </source>
</evidence>
<evidence type="ECO:0000256" key="1">
    <source>
        <dbReference type="ARBA" id="ARBA00007447"/>
    </source>
</evidence>
<reference evidence="11 12" key="1">
    <citation type="journal article" date="2023" name="Hortic Res">
        <title>Pangenome of water caltrop reveals structural variations and asymmetric subgenome divergence after allopolyploidization.</title>
        <authorList>
            <person name="Zhang X."/>
            <person name="Chen Y."/>
            <person name="Wang L."/>
            <person name="Yuan Y."/>
            <person name="Fang M."/>
            <person name="Shi L."/>
            <person name="Lu R."/>
            <person name="Comes H.P."/>
            <person name="Ma Y."/>
            <person name="Chen Y."/>
            <person name="Huang G."/>
            <person name="Zhou Y."/>
            <person name="Zheng Z."/>
            <person name="Qiu Y."/>
        </authorList>
    </citation>
    <scope>NUCLEOTIDE SEQUENCE [LARGE SCALE GENOMIC DNA]</scope>
    <source>
        <tissue evidence="11">Roots</tissue>
    </source>
</reference>
<dbReference type="EMBL" id="JAXIOK010000011">
    <property type="protein sequence ID" value="KAK4759291.1"/>
    <property type="molecule type" value="Genomic_DNA"/>
</dbReference>
<dbReference type="SUPFAM" id="SSF47862">
    <property type="entry name" value="Saposin"/>
    <property type="match status" value="1"/>
</dbReference>
<feature type="domain" description="Saposin B-type" evidence="9">
    <location>
        <begin position="367"/>
        <end position="408"/>
    </location>
</feature>
<dbReference type="InterPro" id="IPR033121">
    <property type="entry name" value="PEPTIDASE_A1"/>
</dbReference>
<organism evidence="11 12">
    <name type="scientific">Trapa incisa</name>
    <dbReference type="NCBI Taxonomy" id="236973"/>
    <lineage>
        <taxon>Eukaryota</taxon>
        <taxon>Viridiplantae</taxon>
        <taxon>Streptophyta</taxon>
        <taxon>Embryophyta</taxon>
        <taxon>Tracheophyta</taxon>
        <taxon>Spermatophyta</taxon>
        <taxon>Magnoliopsida</taxon>
        <taxon>eudicotyledons</taxon>
        <taxon>Gunneridae</taxon>
        <taxon>Pentapetalae</taxon>
        <taxon>rosids</taxon>
        <taxon>malvids</taxon>
        <taxon>Myrtales</taxon>
        <taxon>Lythraceae</taxon>
        <taxon>Trapa</taxon>
    </lineage>
</organism>
<dbReference type="InterPro" id="IPR011001">
    <property type="entry name" value="Saposin-like"/>
</dbReference>
<dbReference type="PANTHER" id="PTHR47966">
    <property type="entry name" value="BETA-SITE APP-CLEAVING ENZYME, ISOFORM A-RELATED"/>
    <property type="match status" value="1"/>
</dbReference>
<evidence type="ECO:0000256" key="3">
    <source>
        <dbReference type="ARBA" id="ARBA00022750"/>
    </source>
</evidence>
<evidence type="ECO:0000259" key="9">
    <source>
        <dbReference type="PROSITE" id="PS50015"/>
    </source>
</evidence>
<keyword evidence="4 8" id="KW-0378">Hydrolase</keyword>
<dbReference type="Pfam" id="PF00026">
    <property type="entry name" value="Asp"/>
    <property type="match status" value="1"/>
</dbReference>
<keyword evidence="12" id="KW-1185">Reference proteome</keyword>
<accession>A0AAN7K706</accession>
<dbReference type="GO" id="GO:0006508">
    <property type="term" value="P:proteolysis"/>
    <property type="evidence" value="ECO:0007669"/>
    <property type="project" value="UniProtKB-KW"/>
</dbReference>
<evidence type="ECO:0000313" key="12">
    <source>
        <dbReference type="Proteomes" id="UP001345219"/>
    </source>
</evidence>
<evidence type="ECO:0000256" key="6">
    <source>
        <dbReference type="ARBA" id="ARBA00023157"/>
    </source>
</evidence>
<comment type="similarity">
    <text evidence="1 8">Belongs to the peptidase A1 family.</text>
</comment>
<gene>
    <name evidence="11" type="ORF">SAY87_022422</name>
</gene>
<evidence type="ECO:0000259" key="10">
    <source>
        <dbReference type="PROSITE" id="PS51767"/>
    </source>
</evidence>
<dbReference type="AlphaFoldDB" id="A0AAN7K706"/>
<name>A0AAN7K706_9MYRT</name>
<keyword evidence="6" id="KW-1015">Disulfide bond</keyword>